<accession>A0A382MW06</accession>
<sequence length="41" mass="4788">MQKYFLISNSFYDSLGRVDADVYNRGKIIQIKPHIHGVFCL</sequence>
<protein>
    <submittedName>
        <fullName evidence="1">Uncharacterized protein</fullName>
    </submittedName>
</protein>
<organism evidence="1">
    <name type="scientific">marine metagenome</name>
    <dbReference type="NCBI Taxonomy" id="408172"/>
    <lineage>
        <taxon>unclassified sequences</taxon>
        <taxon>metagenomes</taxon>
        <taxon>ecological metagenomes</taxon>
    </lineage>
</organism>
<name>A0A382MW06_9ZZZZ</name>
<proteinExistence type="predicted"/>
<evidence type="ECO:0000313" key="1">
    <source>
        <dbReference type="EMBL" id="SVC52528.1"/>
    </source>
</evidence>
<dbReference type="AlphaFoldDB" id="A0A382MW06"/>
<dbReference type="EMBL" id="UINC01096004">
    <property type="protein sequence ID" value="SVC52528.1"/>
    <property type="molecule type" value="Genomic_DNA"/>
</dbReference>
<reference evidence="1" key="1">
    <citation type="submission" date="2018-05" db="EMBL/GenBank/DDBJ databases">
        <authorList>
            <person name="Lanie J.A."/>
            <person name="Ng W.-L."/>
            <person name="Kazmierczak K.M."/>
            <person name="Andrzejewski T.M."/>
            <person name="Davidsen T.M."/>
            <person name="Wayne K.J."/>
            <person name="Tettelin H."/>
            <person name="Glass J.I."/>
            <person name="Rusch D."/>
            <person name="Podicherti R."/>
            <person name="Tsui H.-C.T."/>
            <person name="Winkler M.E."/>
        </authorList>
    </citation>
    <scope>NUCLEOTIDE SEQUENCE</scope>
</reference>
<gene>
    <name evidence="1" type="ORF">METZ01_LOCUS305382</name>
</gene>